<keyword evidence="4 6" id="KW-0408">Iron</keyword>
<dbReference type="EMBL" id="JASWJB010000160">
    <property type="protein sequence ID" value="KAK2594646.1"/>
    <property type="molecule type" value="Genomic_DNA"/>
</dbReference>
<dbReference type="InterPro" id="IPR002401">
    <property type="entry name" value="Cyt_P450_E_grp-I"/>
</dbReference>
<dbReference type="PANTHER" id="PTHR46300">
    <property type="entry name" value="P450, PUTATIVE (EUROFUNG)-RELATED-RELATED"/>
    <property type="match status" value="1"/>
</dbReference>
<dbReference type="AlphaFoldDB" id="A0AAJ0CKB3"/>
<dbReference type="InterPro" id="IPR036396">
    <property type="entry name" value="Cyt_P450_sf"/>
</dbReference>
<evidence type="ECO:0008006" key="10">
    <source>
        <dbReference type="Google" id="ProtNLM"/>
    </source>
</evidence>
<dbReference type="Proteomes" id="UP001251528">
    <property type="component" value="Unassembled WGS sequence"/>
</dbReference>
<dbReference type="InterPro" id="IPR050364">
    <property type="entry name" value="Cytochrome_P450_fung"/>
</dbReference>
<sequence length="535" mass="59967">MPFVSVTAATLLLIASPIIYIVGAWLHSTTRPKNFPPGPRPLLGLGNWHQIPRVWHFNQLHAWAKQYGEIMGLKLGPRNVVILNDASLVHELFVKRATSFSERPPMYIAQNHIVPEGKHSYSLFMRNDYGSWMRTLTKHTMVGSGLNNLAPIQKAAGTRLVYNLLKNGDTWAEHLKPWSLATPVAMMSGAPLQDFVRDFGKDWIDDYNLSQQLWIALLDPTNPPVDHFPILRCVPATFAQWKLKAPVARKYLLNAYNGLIFQAEKSLERSGGTFSPLAIIPNLLRQAPDTFTNKDGLNMTVFMGGIFDAAVGSTLMSFQTLILALAAHGEVQRQAQAEIDSVFGSEQLPDKIELDKLSYLNACVTEAQRWRPLGTYSVGQFGLPRESIAEEEILGFRIPKGSAVVINQWSIHHDPQFYDEPERYNPARYIENPVGLKKGVSQEGRKPIYTFGAGRKECLGKNFFFQSVRIAISQILWAFDIVPDGPLDLDVQTGFTPAVVMMPKPFKVKFVPRRSGEVLLREKEKADGMFAEILG</sequence>
<evidence type="ECO:0000256" key="7">
    <source>
        <dbReference type="RuleBase" id="RU000461"/>
    </source>
</evidence>
<organism evidence="8 9">
    <name type="scientific">Conoideocrella luteorostrata</name>
    <dbReference type="NCBI Taxonomy" id="1105319"/>
    <lineage>
        <taxon>Eukaryota</taxon>
        <taxon>Fungi</taxon>
        <taxon>Dikarya</taxon>
        <taxon>Ascomycota</taxon>
        <taxon>Pezizomycotina</taxon>
        <taxon>Sordariomycetes</taxon>
        <taxon>Hypocreomycetidae</taxon>
        <taxon>Hypocreales</taxon>
        <taxon>Clavicipitaceae</taxon>
        <taxon>Conoideocrella</taxon>
    </lineage>
</organism>
<keyword evidence="5 7" id="KW-0503">Monooxygenase</keyword>
<comment type="cofactor">
    <cofactor evidence="6">
        <name>heme</name>
        <dbReference type="ChEBI" id="CHEBI:30413"/>
    </cofactor>
</comment>
<protein>
    <recommendedName>
        <fullName evidence="10">Cytochrome P450</fullName>
    </recommendedName>
</protein>
<dbReference type="InterPro" id="IPR017972">
    <property type="entry name" value="Cyt_P450_CS"/>
</dbReference>
<dbReference type="GO" id="GO:0004497">
    <property type="term" value="F:monooxygenase activity"/>
    <property type="evidence" value="ECO:0007669"/>
    <property type="project" value="UniProtKB-KW"/>
</dbReference>
<keyword evidence="6 7" id="KW-0349">Heme</keyword>
<dbReference type="PRINTS" id="PR00463">
    <property type="entry name" value="EP450I"/>
</dbReference>
<evidence type="ECO:0000256" key="3">
    <source>
        <dbReference type="ARBA" id="ARBA00023002"/>
    </source>
</evidence>
<accession>A0AAJ0CKB3</accession>
<name>A0AAJ0CKB3_9HYPO</name>
<comment type="similarity">
    <text evidence="1 7">Belongs to the cytochrome P450 family.</text>
</comment>
<gene>
    <name evidence="8" type="ORF">QQS21_007622</name>
</gene>
<dbReference type="Gene3D" id="1.10.630.10">
    <property type="entry name" value="Cytochrome P450"/>
    <property type="match status" value="1"/>
</dbReference>
<dbReference type="PROSITE" id="PS00086">
    <property type="entry name" value="CYTOCHROME_P450"/>
    <property type="match status" value="1"/>
</dbReference>
<dbReference type="Pfam" id="PF00067">
    <property type="entry name" value="p450"/>
    <property type="match status" value="1"/>
</dbReference>
<dbReference type="GO" id="GO:0016705">
    <property type="term" value="F:oxidoreductase activity, acting on paired donors, with incorporation or reduction of molecular oxygen"/>
    <property type="evidence" value="ECO:0007669"/>
    <property type="project" value="InterPro"/>
</dbReference>
<proteinExistence type="inferred from homology"/>
<keyword evidence="9" id="KW-1185">Reference proteome</keyword>
<evidence type="ECO:0000313" key="8">
    <source>
        <dbReference type="EMBL" id="KAK2594646.1"/>
    </source>
</evidence>
<evidence type="ECO:0000256" key="5">
    <source>
        <dbReference type="ARBA" id="ARBA00023033"/>
    </source>
</evidence>
<evidence type="ECO:0000256" key="6">
    <source>
        <dbReference type="PIRSR" id="PIRSR602401-1"/>
    </source>
</evidence>
<reference evidence="8" key="1">
    <citation type="submission" date="2023-06" db="EMBL/GenBank/DDBJ databases">
        <title>Conoideocrella luteorostrata (Hypocreales: Clavicipitaceae), a potential biocontrol fungus for elongate hemlock scale in United States Christmas tree production areas.</title>
        <authorList>
            <person name="Barrett H."/>
            <person name="Lovett B."/>
            <person name="Macias A.M."/>
            <person name="Stajich J.E."/>
            <person name="Kasson M.T."/>
        </authorList>
    </citation>
    <scope>NUCLEOTIDE SEQUENCE</scope>
    <source>
        <strain evidence="8">ARSEF 14590</strain>
    </source>
</reference>
<evidence type="ECO:0000313" key="9">
    <source>
        <dbReference type="Proteomes" id="UP001251528"/>
    </source>
</evidence>
<dbReference type="SUPFAM" id="SSF48264">
    <property type="entry name" value="Cytochrome P450"/>
    <property type="match status" value="1"/>
</dbReference>
<evidence type="ECO:0000256" key="4">
    <source>
        <dbReference type="ARBA" id="ARBA00023004"/>
    </source>
</evidence>
<evidence type="ECO:0000256" key="1">
    <source>
        <dbReference type="ARBA" id="ARBA00010617"/>
    </source>
</evidence>
<evidence type="ECO:0000256" key="2">
    <source>
        <dbReference type="ARBA" id="ARBA00022723"/>
    </source>
</evidence>
<keyword evidence="3 7" id="KW-0560">Oxidoreductase</keyword>
<dbReference type="GO" id="GO:0020037">
    <property type="term" value="F:heme binding"/>
    <property type="evidence" value="ECO:0007669"/>
    <property type="project" value="InterPro"/>
</dbReference>
<comment type="caution">
    <text evidence="8">The sequence shown here is derived from an EMBL/GenBank/DDBJ whole genome shotgun (WGS) entry which is preliminary data.</text>
</comment>
<keyword evidence="2 6" id="KW-0479">Metal-binding</keyword>
<feature type="binding site" description="axial binding residue" evidence="6">
    <location>
        <position position="458"/>
    </location>
    <ligand>
        <name>heme</name>
        <dbReference type="ChEBI" id="CHEBI:30413"/>
    </ligand>
    <ligandPart>
        <name>Fe</name>
        <dbReference type="ChEBI" id="CHEBI:18248"/>
    </ligandPart>
</feature>
<dbReference type="GO" id="GO:0005506">
    <property type="term" value="F:iron ion binding"/>
    <property type="evidence" value="ECO:0007669"/>
    <property type="project" value="InterPro"/>
</dbReference>
<dbReference type="PANTHER" id="PTHR46300:SF2">
    <property type="entry name" value="CYTOCHROME P450 MONOOXYGENASE ALNH-RELATED"/>
    <property type="match status" value="1"/>
</dbReference>
<dbReference type="InterPro" id="IPR001128">
    <property type="entry name" value="Cyt_P450"/>
</dbReference>